<evidence type="ECO:0000256" key="3">
    <source>
        <dbReference type="ARBA" id="ARBA00022840"/>
    </source>
</evidence>
<evidence type="ECO:0000313" key="6">
    <source>
        <dbReference type="Proteomes" id="UP000509638"/>
    </source>
</evidence>
<dbReference type="Gene3D" id="3.40.50.300">
    <property type="entry name" value="P-loop containing nucleotide triphosphate hydrolases"/>
    <property type="match status" value="1"/>
</dbReference>
<keyword evidence="2" id="KW-0547">Nucleotide-binding</keyword>
<evidence type="ECO:0000256" key="1">
    <source>
        <dbReference type="ARBA" id="ARBA00022448"/>
    </source>
</evidence>
<dbReference type="SUPFAM" id="SSF52540">
    <property type="entry name" value="P-loop containing nucleoside triphosphate hydrolases"/>
    <property type="match status" value="1"/>
</dbReference>
<dbReference type="GO" id="GO:0005524">
    <property type="term" value="F:ATP binding"/>
    <property type="evidence" value="ECO:0007669"/>
    <property type="project" value="UniProtKB-KW"/>
</dbReference>
<evidence type="ECO:0000313" key="5">
    <source>
        <dbReference type="EMBL" id="QLD11151.1"/>
    </source>
</evidence>
<protein>
    <submittedName>
        <fullName evidence="5">ATP-binding cassette domain-containing protein</fullName>
    </submittedName>
</protein>
<dbReference type="InterPro" id="IPR003439">
    <property type="entry name" value="ABC_transporter-like_ATP-bd"/>
</dbReference>
<dbReference type="EMBL" id="CP058316">
    <property type="protein sequence ID" value="QLD11151.1"/>
    <property type="molecule type" value="Genomic_DNA"/>
</dbReference>
<keyword evidence="3 5" id="KW-0067">ATP-binding</keyword>
<sequence>MSARLSAHLRVRRRDLAVSVDLTAETGEIVAVMGPSGAGKTTTVEAIAGLCPIDAGSVRIDDEVVAAPGVQVAPQRRGTVLLRQDPCLFPHLSARENVAFGLRSRGVAARRARAEADDWLDRVGLAAAGPRAPRELSGGQQQRVALARALAAAPRLVLLDEPFTALDPETVAALRTMLAEQLRSAGATAVLVTHDALDAATVADRLVILEAGEVTQSGDVRAVLGAPATAFGAAIAGLNRVVGAGERGSWRAGALTVAGRGSEEGRVALFRPADVRLWIGDLPDAPAGRPAAEIVWHAIVDRLEPTVGGVRVFVRDPAVAVDLSVARAAEVRPGARVALGVAASAVTWA</sequence>
<dbReference type="PANTHER" id="PTHR42781:SF4">
    <property type="entry name" value="SPERMIDINE_PUTRESCINE IMPORT ATP-BINDING PROTEIN POTA"/>
    <property type="match status" value="1"/>
</dbReference>
<feature type="domain" description="ABC transporter" evidence="4">
    <location>
        <begin position="2"/>
        <end position="236"/>
    </location>
</feature>
<dbReference type="InterPro" id="IPR050093">
    <property type="entry name" value="ABC_SmlMolc_Importer"/>
</dbReference>
<dbReference type="GO" id="GO:0016887">
    <property type="term" value="F:ATP hydrolysis activity"/>
    <property type="evidence" value="ECO:0007669"/>
    <property type="project" value="InterPro"/>
</dbReference>
<dbReference type="InterPro" id="IPR017871">
    <property type="entry name" value="ABC_transporter-like_CS"/>
</dbReference>
<organism evidence="5 6">
    <name type="scientific">Microbacterium oleivorans</name>
    <dbReference type="NCBI Taxonomy" id="273677"/>
    <lineage>
        <taxon>Bacteria</taxon>
        <taxon>Bacillati</taxon>
        <taxon>Actinomycetota</taxon>
        <taxon>Actinomycetes</taxon>
        <taxon>Micrococcales</taxon>
        <taxon>Microbacteriaceae</taxon>
        <taxon>Microbacterium</taxon>
    </lineage>
</organism>
<proteinExistence type="predicted"/>
<dbReference type="InterPro" id="IPR027417">
    <property type="entry name" value="P-loop_NTPase"/>
</dbReference>
<dbReference type="InterPro" id="IPR003593">
    <property type="entry name" value="AAA+_ATPase"/>
</dbReference>
<reference evidence="5 6" key="1">
    <citation type="submission" date="2020-06" db="EMBL/GenBank/DDBJ databases">
        <authorList>
            <person name="Jo H."/>
        </authorList>
    </citation>
    <scope>NUCLEOTIDE SEQUENCE [LARGE SCALE GENOMIC DNA]</scope>
    <source>
        <strain evidence="5 6">I46</strain>
    </source>
</reference>
<gene>
    <name evidence="5" type="ORF">HW566_04770</name>
</gene>
<dbReference type="PROSITE" id="PS50893">
    <property type="entry name" value="ABC_TRANSPORTER_2"/>
    <property type="match status" value="1"/>
</dbReference>
<dbReference type="PROSITE" id="PS00211">
    <property type="entry name" value="ABC_TRANSPORTER_1"/>
    <property type="match status" value="1"/>
</dbReference>
<name>A0A7D5EV51_9MICO</name>
<dbReference type="Proteomes" id="UP000509638">
    <property type="component" value="Chromosome"/>
</dbReference>
<evidence type="ECO:0000256" key="2">
    <source>
        <dbReference type="ARBA" id="ARBA00022741"/>
    </source>
</evidence>
<keyword evidence="1" id="KW-0813">Transport</keyword>
<dbReference type="SMART" id="SM00382">
    <property type="entry name" value="AAA"/>
    <property type="match status" value="1"/>
</dbReference>
<evidence type="ECO:0000259" key="4">
    <source>
        <dbReference type="PROSITE" id="PS50893"/>
    </source>
</evidence>
<accession>A0A7D5EV51</accession>
<dbReference type="RefSeq" id="WP_178010862.1">
    <property type="nucleotide sequence ID" value="NZ_CP058316.1"/>
</dbReference>
<dbReference type="Pfam" id="PF00005">
    <property type="entry name" value="ABC_tran"/>
    <property type="match status" value="1"/>
</dbReference>
<dbReference type="PANTHER" id="PTHR42781">
    <property type="entry name" value="SPERMIDINE/PUTRESCINE IMPORT ATP-BINDING PROTEIN POTA"/>
    <property type="match status" value="1"/>
</dbReference>
<dbReference type="AlphaFoldDB" id="A0A7D5EV51"/>